<comment type="caution">
    <text evidence="5">The sequence shown here is derived from an EMBL/GenBank/DDBJ whole genome shotgun (WGS) entry which is preliminary data.</text>
</comment>
<dbReference type="CDD" id="cd03293">
    <property type="entry name" value="ABC_NrtD_SsuB_transporters"/>
    <property type="match status" value="1"/>
</dbReference>
<accession>A0A512HV98</accession>
<dbReference type="InterPro" id="IPR017871">
    <property type="entry name" value="ABC_transporter-like_CS"/>
</dbReference>
<feature type="domain" description="ABC transporter" evidence="4">
    <location>
        <begin position="20"/>
        <end position="253"/>
    </location>
</feature>
<dbReference type="InterPro" id="IPR027417">
    <property type="entry name" value="P-loop_NTPase"/>
</dbReference>
<dbReference type="Proteomes" id="UP000321769">
    <property type="component" value="Unassembled WGS sequence"/>
</dbReference>
<dbReference type="InterPro" id="IPR003439">
    <property type="entry name" value="ABC_transporter-like_ATP-bd"/>
</dbReference>
<dbReference type="OrthoDB" id="8773773at2"/>
<dbReference type="EMBL" id="BJZQ01000006">
    <property type="protein sequence ID" value="GEO89376.1"/>
    <property type="molecule type" value="Genomic_DNA"/>
</dbReference>
<keyword evidence="5" id="KW-0449">Lipoprotein</keyword>
<dbReference type="SMART" id="SM00382">
    <property type="entry name" value="AAA"/>
    <property type="match status" value="1"/>
</dbReference>
<evidence type="ECO:0000313" key="5">
    <source>
        <dbReference type="EMBL" id="GEO89376.1"/>
    </source>
</evidence>
<dbReference type="GO" id="GO:0005524">
    <property type="term" value="F:ATP binding"/>
    <property type="evidence" value="ECO:0007669"/>
    <property type="project" value="UniProtKB-KW"/>
</dbReference>
<dbReference type="InterPro" id="IPR003593">
    <property type="entry name" value="AAA+_ATPase"/>
</dbReference>
<evidence type="ECO:0000259" key="4">
    <source>
        <dbReference type="PROSITE" id="PS50893"/>
    </source>
</evidence>
<protein>
    <submittedName>
        <fullName evidence="5">Sulfonate ABC transporter ATP-binding lipoprotein</fullName>
    </submittedName>
</protein>
<sequence length="271" mass="29512">MSQSTVTTPPAAVVSPPVGLAARGVNRAFTVKGKELVALQDVDLEIAKGEFVSIIGPSGCGKSTLLRIFADLLPVTSGTPVVDGVTPQLAREDRRLGVVFQSANLMPWRSVLRNVALPLEVMGRSKAGREKTAAELLKMVGLEGYEKHLPRQLSGGMQQRVAIARALSTDPKVLLMDEPFGALDEITRERLNQELMEIWARLNPTVLFITHSIPEAVYLSNRVVVMAARPGRVVEVVDVDLPQPRTPEMRDAPEFHAIEARIRHLLATGGH</sequence>
<dbReference type="PROSITE" id="PS00211">
    <property type="entry name" value="ABC_TRANSPORTER_1"/>
    <property type="match status" value="1"/>
</dbReference>
<dbReference type="PANTHER" id="PTHR42788:SF13">
    <property type="entry name" value="ALIPHATIC SULFONATES IMPORT ATP-BINDING PROTEIN SSUB"/>
    <property type="match status" value="1"/>
</dbReference>
<dbReference type="RefSeq" id="WP_146827246.1">
    <property type="nucleotide sequence ID" value="NZ_BAAAYQ010000005.1"/>
</dbReference>
<keyword evidence="6" id="KW-1185">Reference proteome</keyword>
<dbReference type="Gene3D" id="3.40.50.300">
    <property type="entry name" value="P-loop containing nucleotide triphosphate hydrolases"/>
    <property type="match status" value="1"/>
</dbReference>
<keyword evidence="2" id="KW-0547">Nucleotide-binding</keyword>
<dbReference type="PANTHER" id="PTHR42788">
    <property type="entry name" value="TAURINE IMPORT ATP-BINDING PROTEIN-RELATED"/>
    <property type="match status" value="1"/>
</dbReference>
<reference evidence="5 6" key="1">
    <citation type="submission" date="2019-07" db="EMBL/GenBank/DDBJ databases">
        <title>Whole genome shotgun sequence of Aeromicrobium flavum NBRC 107625.</title>
        <authorList>
            <person name="Hosoyama A."/>
            <person name="Uohara A."/>
            <person name="Ohji S."/>
            <person name="Ichikawa N."/>
        </authorList>
    </citation>
    <scope>NUCLEOTIDE SEQUENCE [LARGE SCALE GENOMIC DNA]</scope>
    <source>
        <strain evidence="5 6">NBRC 107625</strain>
    </source>
</reference>
<dbReference type="GO" id="GO:0016887">
    <property type="term" value="F:ATP hydrolysis activity"/>
    <property type="evidence" value="ECO:0007669"/>
    <property type="project" value="InterPro"/>
</dbReference>
<keyword evidence="1" id="KW-0813">Transport</keyword>
<evidence type="ECO:0000313" key="6">
    <source>
        <dbReference type="Proteomes" id="UP000321769"/>
    </source>
</evidence>
<organism evidence="5 6">
    <name type="scientific">Aeromicrobium flavum</name>
    <dbReference type="NCBI Taxonomy" id="416568"/>
    <lineage>
        <taxon>Bacteria</taxon>
        <taxon>Bacillati</taxon>
        <taxon>Actinomycetota</taxon>
        <taxon>Actinomycetes</taxon>
        <taxon>Propionibacteriales</taxon>
        <taxon>Nocardioidaceae</taxon>
        <taxon>Aeromicrobium</taxon>
    </lineage>
</organism>
<dbReference type="SUPFAM" id="SSF52540">
    <property type="entry name" value="P-loop containing nucleoside triphosphate hydrolases"/>
    <property type="match status" value="1"/>
</dbReference>
<evidence type="ECO:0000256" key="3">
    <source>
        <dbReference type="ARBA" id="ARBA00022840"/>
    </source>
</evidence>
<gene>
    <name evidence="5" type="ORF">AFL01nite_17030</name>
</gene>
<proteinExistence type="predicted"/>
<dbReference type="PROSITE" id="PS50893">
    <property type="entry name" value="ABC_TRANSPORTER_2"/>
    <property type="match status" value="1"/>
</dbReference>
<evidence type="ECO:0000256" key="1">
    <source>
        <dbReference type="ARBA" id="ARBA00022448"/>
    </source>
</evidence>
<dbReference type="Pfam" id="PF00005">
    <property type="entry name" value="ABC_tran"/>
    <property type="match status" value="1"/>
</dbReference>
<dbReference type="AlphaFoldDB" id="A0A512HV98"/>
<evidence type="ECO:0000256" key="2">
    <source>
        <dbReference type="ARBA" id="ARBA00022741"/>
    </source>
</evidence>
<keyword evidence="3 5" id="KW-0067">ATP-binding</keyword>
<name>A0A512HV98_9ACTN</name>
<dbReference type="InterPro" id="IPR050166">
    <property type="entry name" value="ABC_transporter_ATP-bind"/>
</dbReference>